<evidence type="ECO:0000313" key="2">
    <source>
        <dbReference type="Proteomes" id="UP001219525"/>
    </source>
</evidence>
<proteinExistence type="predicted"/>
<name>A0AAD6V219_9AGAR</name>
<organism evidence="1 2">
    <name type="scientific">Mycena pura</name>
    <dbReference type="NCBI Taxonomy" id="153505"/>
    <lineage>
        <taxon>Eukaryota</taxon>
        <taxon>Fungi</taxon>
        <taxon>Dikarya</taxon>
        <taxon>Basidiomycota</taxon>
        <taxon>Agaricomycotina</taxon>
        <taxon>Agaricomycetes</taxon>
        <taxon>Agaricomycetidae</taxon>
        <taxon>Agaricales</taxon>
        <taxon>Marasmiineae</taxon>
        <taxon>Mycenaceae</taxon>
        <taxon>Mycena</taxon>
    </lineage>
</organism>
<protein>
    <submittedName>
        <fullName evidence="1">Uncharacterized protein</fullName>
    </submittedName>
</protein>
<sequence>MSRFLISLELLPTVSPGLTVLKLDILRGPETHVRLLEKVVNSLRLPCLEVASIRVPTSIQGPRRDNIPGPDPDFTPFLEAHPTLYDVSVILGSQPLCDDALPLLQTFAGRADDFLKVRDSARPIRDLAVTLFLRNYNDGRIIKRERAVVAALTKTPNLRRLAIITAQFALLGERVRGLRT</sequence>
<comment type="caution">
    <text evidence="1">The sequence shown here is derived from an EMBL/GenBank/DDBJ whole genome shotgun (WGS) entry which is preliminary data.</text>
</comment>
<keyword evidence="2" id="KW-1185">Reference proteome</keyword>
<gene>
    <name evidence="1" type="ORF">GGX14DRAFT_470874</name>
</gene>
<accession>A0AAD6V219</accession>
<dbReference type="EMBL" id="JARJCW010000076">
    <property type="protein sequence ID" value="KAJ7197778.1"/>
    <property type="molecule type" value="Genomic_DNA"/>
</dbReference>
<dbReference type="Proteomes" id="UP001219525">
    <property type="component" value="Unassembled WGS sequence"/>
</dbReference>
<evidence type="ECO:0000313" key="1">
    <source>
        <dbReference type="EMBL" id="KAJ7197778.1"/>
    </source>
</evidence>
<dbReference type="AlphaFoldDB" id="A0AAD6V219"/>
<reference evidence="1" key="1">
    <citation type="submission" date="2023-03" db="EMBL/GenBank/DDBJ databases">
        <title>Massive genome expansion in bonnet fungi (Mycena s.s.) driven by repeated elements and novel gene families across ecological guilds.</title>
        <authorList>
            <consortium name="Lawrence Berkeley National Laboratory"/>
            <person name="Harder C.B."/>
            <person name="Miyauchi S."/>
            <person name="Viragh M."/>
            <person name="Kuo A."/>
            <person name="Thoen E."/>
            <person name="Andreopoulos B."/>
            <person name="Lu D."/>
            <person name="Skrede I."/>
            <person name="Drula E."/>
            <person name="Henrissat B."/>
            <person name="Morin E."/>
            <person name="Kohler A."/>
            <person name="Barry K."/>
            <person name="LaButti K."/>
            <person name="Morin E."/>
            <person name="Salamov A."/>
            <person name="Lipzen A."/>
            <person name="Mereny Z."/>
            <person name="Hegedus B."/>
            <person name="Baldrian P."/>
            <person name="Stursova M."/>
            <person name="Weitz H."/>
            <person name="Taylor A."/>
            <person name="Grigoriev I.V."/>
            <person name="Nagy L.G."/>
            <person name="Martin F."/>
            <person name="Kauserud H."/>
        </authorList>
    </citation>
    <scope>NUCLEOTIDE SEQUENCE</scope>
    <source>
        <strain evidence="1">9144</strain>
    </source>
</reference>